<gene>
    <name evidence="2" type="ORF">E6A44_015835</name>
</gene>
<evidence type="ECO:0000256" key="1">
    <source>
        <dbReference type="SAM" id="Phobius"/>
    </source>
</evidence>
<proteinExistence type="predicted"/>
<name>A0ABW9JAY1_9SPHI</name>
<keyword evidence="3" id="KW-1185">Reference proteome</keyword>
<dbReference type="Proteomes" id="UP001517247">
    <property type="component" value="Unassembled WGS sequence"/>
</dbReference>
<keyword evidence="1" id="KW-0812">Transmembrane</keyword>
<evidence type="ECO:0000313" key="3">
    <source>
        <dbReference type="Proteomes" id="UP001517247"/>
    </source>
</evidence>
<comment type="caution">
    <text evidence="2">The sequence shown here is derived from an EMBL/GenBank/DDBJ whole genome shotgun (WGS) entry which is preliminary data.</text>
</comment>
<evidence type="ECO:0000313" key="2">
    <source>
        <dbReference type="EMBL" id="MFN0257060.1"/>
    </source>
</evidence>
<dbReference type="RefSeq" id="WP_138724141.1">
    <property type="nucleotide sequence ID" value="NZ_SSHJ02000008.1"/>
</dbReference>
<keyword evidence="1" id="KW-1133">Transmembrane helix</keyword>
<organism evidence="2 3">
    <name type="scientific">Pedobacter ureilyticus</name>
    <dbReference type="NCBI Taxonomy" id="1393051"/>
    <lineage>
        <taxon>Bacteria</taxon>
        <taxon>Pseudomonadati</taxon>
        <taxon>Bacteroidota</taxon>
        <taxon>Sphingobacteriia</taxon>
        <taxon>Sphingobacteriales</taxon>
        <taxon>Sphingobacteriaceae</taxon>
        <taxon>Pedobacter</taxon>
    </lineage>
</organism>
<feature type="transmembrane region" description="Helical" evidence="1">
    <location>
        <begin position="41"/>
        <end position="59"/>
    </location>
</feature>
<keyword evidence="1" id="KW-0472">Membrane</keyword>
<protein>
    <submittedName>
        <fullName evidence="2">LapA family protein</fullName>
    </submittedName>
</protein>
<sequence>MKGKTIFIIVVTVLLTIFLMDNSEAVDFNFIFVDDVPVSKLAVIGICILIGFILGFLAGRPRKTYSSYNDEIERDAIEEKPKSTLSDEDRDYIS</sequence>
<reference evidence="2 3" key="1">
    <citation type="submission" date="2024-12" db="EMBL/GenBank/DDBJ databases">
        <authorList>
            <person name="Hu S."/>
        </authorList>
    </citation>
    <scope>NUCLEOTIDE SEQUENCE [LARGE SCALE GENOMIC DNA]</scope>
    <source>
        <strain evidence="2 3">THG-T11</strain>
    </source>
</reference>
<accession>A0ABW9JAY1</accession>
<dbReference type="EMBL" id="SSHJ02000008">
    <property type="protein sequence ID" value="MFN0257060.1"/>
    <property type="molecule type" value="Genomic_DNA"/>
</dbReference>